<evidence type="ECO:0000313" key="3">
    <source>
        <dbReference type="EMBL" id="SHL19531.1"/>
    </source>
</evidence>
<protein>
    <submittedName>
        <fullName evidence="3">Uncharacterized conserved protein YjiS, DUF1127 family</fullName>
    </submittedName>
</protein>
<dbReference type="Proteomes" id="UP000184191">
    <property type="component" value="Unassembled WGS sequence"/>
</dbReference>
<organism evidence="3 4">
    <name type="scientific">Roseovarius marisflavi</name>
    <dbReference type="NCBI Taxonomy" id="1054996"/>
    <lineage>
        <taxon>Bacteria</taxon>
        <taxon>Pseudomonadati</taxon>
        <taxon>Pseudomonadota</taxon>
        <taxon>Alphaproteobacteria</taxon>
        <taxon>Rhodobacterales</taxon>
        <taxon>Roseobacteraceae</taxon>
        <taxon>Roseovarius</taxon>
    </lineage>
</organism>
<accession>A0A1M6YMI7</accession>
<dbReference type="RefSeq" id="WP_073197065.1">
    <property type="nucleotide sequence ID" value="NZ_FRBN01000007.1"/>
</dbReference>
<proteinExistence type="predicted"/>
<dbReference type="STRING" id="1054996.SAMN05444414_10771"/>
<evidence type="ECO:0000313" key="4">
    <source>
        <dbReference type="Proteomes" id="UP000184191"/>
    </source>
</evidence>
<evidence type="ECO:0000259" key="2">
    <source>
        <dbReference type="Pfam" id="PF06568"/>
    </source>
</evidence>
<gene>
    <name evidence="3" type="ORF">SAMN05444414_10771</name>
</gene>
<dbReference type="Pfam" id="PF06568">
    <property type="entry name" value="YjiS-like"/>
    <property type="match status" value="1"/>
</dbReference>
<feature type="compositionally biased region" description="Basic and acidic residues" evidence="1">
    <location>
        <begin position="48"/>
        <end position="57"/>
    </location>
</feature>
<evidence type="ECO:0000256" key="1">
    <source>
        <dbReference type="SAM" id="MobiDB-lite"/>
    </source>
</evidence>
<name>A0A1M6YMI7_9RHOB</name>
<dbReference type="AlphaFoldDB" id="A0A1M6YMI7"/>
<dbReference type="OrthoDB" id="7745784at2"/>
<feature type="domain" description="YjiS-like" evidence="2">
    <location>
        <begin position="30"/>
        <end position="53"/>
    </location>
</feature>
<dbReference type="InterPro" id="IPR009506">
    <property type="entry name" value="YjiS-like"/>
</dbReference>
<sequence>MSLHIHAPARPHTLPRVQFALRDMLAVSKQRNALRQLDDAALKDIGLSRREAEREASRPFWDLPTPSCR</sequence>
<reference evidence="4" key="1">
    <citation type="submission" date="2016-11" db="EMBL/GenBank/DDBJ databases">
        <authorList>
            <person name="Varghese N."/>
            <person name="Submissions S."/>
        </authorList>
    </citation>
    <scope>NUCLEOTIDE SEQUENCE [LARGE SCALE GENOMIC DNA]</scope>
    <source>
        <strain evidence="4">DSM 29327</strain>
    </source>
</reference>
<feature type="region of interest" description="Disordered" evidence="1">
    <location>
        <begin position="48"/>
        <end position="69"/>
    </location>
</feature>
<dbReference type="EMBL" id="FRBN01000007">
    <property type="protein sequence ID" value="SHL19531.1"/>
    <property type="molecule type" value="Genomic_DNA"/>
</dbReference>
<keyword evidence="4" id="KW-1185">Reference proteome</keyword>